<dbReference type="OrthoDB" id="4405280at2759"/>
<accession>A0A2K0TYB2</accession>
<dbReference type="Proteomes" id="UP000236290">
    <property type="component" value="Unassembled WGS sequence"/>
</dbReference>
<name>A0A2K0TYB2_TRIHA</name>
<evidence type="ECO:0000259" key="1">
    <source>
        <dbReference type="PROSITE" id="PS51820"/>
    </source>
</evidence>
<dbReference type="Pfam" id="PF10528">
    <property type="entry name" value="GLEYA"/>
    <property type="match status" value="1"/>
</dbReference>
<sequence length="468" mass="46795">MLMNSALIIPCANRDAVSRRVPPANPVFWAGVLGDAESTILVTSARFASTTTGTDRCIAGICQQGSVCSLGLQWAYYKLARSISDILTIPGAIPFHNNDPLTNQNWPLSIFRPRVALAGQVPTVTGLTQTIGIPTSCPPEDAIAYGIDTGYSIDYSIIQHIGYFVPQQAGIYTFSANAPVPDQSLYVWFGDTARLLWVNANADLIADGSWTVGSNTFLRVVAPADVGTYIPIRILFVNPQGCGGFQLTVQDPLGNVIVSREQQTTDGQFVSNCPAANGILTLDFPPILSLGLGIGADGLNITGGLDLGGLGTNLTGGLDLGGLTNLTGGLDLGGLTNLTGGLTNLTGGLTNLTGGLDLGGSGINVTGGADLGGSGINVTGGADLGGLGTNLTGDVNLGGGGGVNVTTGADLGGLGNLTGGVNLGGGGINVTGGLGTNLTGGLLGGLTNLTGGLTNLTGGLNLGGGGSS</sequence>
<gene>
    <name evidence="2" type="ORF">THARTR1_08863</name>
</gene>
<dbReference type="Gene3D" id="2.60.120.1560">
    <property type="match status" value="1"/>
</dbReference>
<dbReference type="AlphaFoldDB" id="A0A2K0TYB2"/>
<evidence type="ECO:0000313" key="3">
    <source>
        <dbReference type="Proteomes" id="UP000236290"/>
    </source>
</evidence>
<reference evidence="2 3" key="1">
    <citation type="submission" date="2017-02" db="EMBL/GenBank/DDBJ databases">
        <title>Genomes of Trichoderma spp. with biocontrol activity.</title>
        <authorList>
            <person name="Gardiner D."/>
            <person name="Kazan K."/>
            <person name="Vos C."/>
            <person name="Harvey P."/>
        </authorList>
    </citation>
    <scope>NUCLEOTIDE SEQUENCE [LARGE SCALE GENOMIC DNA]</scope>
    <source>
        <strain evidence="2 3">Tr1</strain>
    </source>
</reference>
<dbReference type="PROSITE" id="PS51820">
    <property type="entry name" value="PA14"/>
    <property type="match status" value="1"/>
</dbReference>
<dbReference type="EMBL" id="MTYI01000155">
    <property type="protein sequence ID" value="PNP50481.1"/>
    <property type="molecule type" value="Genomic_DNA"/>
</dbReference>
<proteinExistence type="predicted"/>
<protein>
    <recommendedName>
        <fullName evidence="1">PA14 domain-containing protein</fullName>
    </recommendedName>
</protein>
<dbReference type="InterPro" id="IPR037524">
    <property type="entry name" value="PA14/GLEYA"/>
</dbReference>
<comment type="caution">
    <text evidence="2">The sequence shown here is derived from an EMBL/GenBank/DDBJ whole genome shotgun (WGS) entry which is preliminary data.</text>
</comment>
<organism evidence="2 3">
    <name type="scientific">Trichoderma harzianum</name>
    <name type="common">Hypocrea lixii</name>
    <dbReference type="NCBI Taxonomy" id="5544"/>
    <lineage>
        <taxon>Eukaryota</taxon>
        <taxon>Fungi</taxon>
        <taxon>Dikarya</taxon>
        <taxon>Ascomycota</taxon>
        <taxon>Pezizomycotina</taxon>
        <taxon>Sordariomycetes</taxon>
        <taxon>Hypocreomycetidae</taxon>
        <taxon>Hypocreales</taxon>
        <taxon>Hypocreaceae</taxon>
        <taxon>Trichoderma</taxon>
    </lineage>
</organism>
<feature type="domain" description="PA14" evidence="1">
    <location>
        <begin position="101"/>
        <end position="266"/>
    </location>
</feature>
<dbReference type="InterPro" id="IPR018871">
    <property type="entry name" value="GLEYA_adhesin_domain"/>
</dbReference>
<evidence type="ECO:0000313" key="2">
    <source>
        <dbReference type="EMBL" id="PNP50481.1"/>
    </source>
</evidence>